<dbReference type="STRING" id="1798371.A2W14_00910"/>
<dbReference type="InterPro" id="IPR003447">
    <property type="entry name" value="FEMABX"/>
</dbReference>
<dbReference type="AlphaFoldDB" id="A0A1F5YQU2"/>
<dbReference type="PROSITE" id="PS51191">
    <property type="entry name" value="FEMABX"/>
    <property type="match status" value="1"/>
</dbReference>
<accession>A0A1F5YQU2</accession>
<keyword evidence="3" id="KW-0133">Cell shape</keyword>
<sequence>MTSSQSPGDIRQSLEFASFMEAIGWKVRQFSGRNVFLRKFPFLGNYAKCPRPDPPLLFLGIDEFLAKNKVFHFKIAANITTDSPLLTQEREKLLNNNFRIDSDPFNPTTTILVDLKRGEDEIFKSFSEAKRRAVRRALKNSVKVELTDDIEAFIRIRKEHFFPMGFLVTSEMHALWKNFYPKKADLLLAKIGGGKFMAGILLLYHKSIAYYWFAAATKSGKKLFAPTLLVYEAIKQAKKRGCLFLDFEGIYDERFPKASESWRGFTKFKEGFSDKKIIFMENFYLGRRKTSR</sequence>
<dbReference type="Proteomes" id="UP000176665">
    <property type="component" value="Unassembled WGS sequence"/>
</dbReference>
<evidence type="ECO:0000256" key="5">
    <source>
        <dbReference type="ARBA" id="ARBA00023315"/>
    </source>
</evidence>
<comment type="caution">
    <text evidence="7">The sequence shown here is derived from an EMBL/GenBank/DDBJ whole genome shotgun (WGS) entry which is preliminary data.</text>
</comment>
<proteinExistence type="inferred from homology"/>
<reference evidence="7 8" key="1">
    <citation type="journal article" date="2016" name="Nat. Commun.">
        <title>Thousands of microbial genomes shed light on interconnected biogeochemical processes in an aquifer system.</title>
        <authorList>
            <person name="Anantharaman K."/>
            <person name="Brown C.T."/>
            <person name="Hug L.A."/>
            <person name="Sharon I."/>
            <person name="Castelle C.J."/>
            <person name="Probst A.J."/>
            <person name="Thomas B.C."/>
            <person name="Singh A."/>
            <person name="Wilkins M.J."/>
            <person name="Karaoz U."/>
            <person name="Brodie E.L."/>
            <person name="Williams K.H."/>
            <person name="Hubbard S.S."/>
            <person name="Banfield J.F."/>
        </authorList>
    </citation>
    <scope>NUCLEOTIDE SEQUENCE [LARGE SCALE GENOMIC DNA]</scope>
</reference>
<evidence type="ECO:0000313" key="7">
    <source>
        <dbReference type="EMBL" id="OGG02272.1"/>
    </source>
</evidence>
<dbReference type="Gene3D" id="3.40.630.30">
    <property type="match status" value="1"/>
</dbReference>
<dbReference type="InterPro" id="IPR016181">
    <property type="entry name" value="Acyl_CoA_acyltransferase"/>
</dbReference>
<organism evidence="7 8">
    <name type="scientific">Candidatus Gottesmanbacteria bacterium RBG_16_37_8</name>
    <dbReference type="NCBI Taxonomy" id="1798371"/>
    <lineage>
        <taxon>Bacteria</taxon>
        <taxon>Candidatus Gottesmaniibacteriota</taxon>
    </lineage>
</organism>
<evidence type="ECO:0000256" key="2">
    <source>
        <dbReference type="ARBA" id="ARBA00022679"/>
    </source>
</evidence>
<evidence type="ECO:0000256" key="6">
    <source>
        <dbReference type="ARBA" id="ARBA00023316"/>
    </source>
</evidence>
<dbReference type="SUPFAM" id="SSF55729">
    <property type="entry name" value="Acyl-CoA N-acyltransferases (Nat)"/>
    <property type="match status" value="1"/>
</dbReference>
<evidence type="ECO:0000256" key="1">
    <source>
        <dbReference type="ARBA" id="ARBA00009943"/>
    </source>
</evidence>
<keyword evidence="6" id="KW-0961">Cell wall biogenesis/degradation</keyword>
<keyword evidence="2" id="KW-0808">Transferase</keyword>
<keyword evidence="5" id="KW-0012">Acyltransferase</keyword>
<dbReference type="PANTHER" id="PTHR36174:SF1">
    <property type="entry name" value="LIPID II:GLYCINE GLYCYLTRANSFERASE"/>
    <property type="match status" value="1"/>
</dbReference>
<protein>
    <recommendedName>
        <fullName evidence="9">BioF2-like acetyltransferase domain-containing protein</fullName>
    </recommendedName>
</protein>
<name>A0A1F5YQU2_9BACT</name>
<evidence type="ECO:0000256" key="3">
    <source>
        <dbReference type="ARBA" id="ARBA00022960"/>
    </source>
</evidence>
<dbReference type="GO" id="GO:0071555">
    <property type="term" value="P:cell wall organization"/>
    <property type="evidence" value="ECO:0007669"/>
    <property type="project" value="UniProtKB-KW"/>
</dbReference>
<evidence type="ECO:0000256" key="4">
    <source>
        <dbReference type="ARBA" id="ARBA00022984"/>
    </source>
</evidence>
<dbReference type="EMBL" id="MFJA01000067">
    <property type="protein sequence ID" value="OGG02272.1"/>
    <property type="molecule type" value="Genomic_DNA"/>
</dbReference>
<dbReference type="PANTHER" id="PTHR36174">
    <property type="entry name" value="LIPID II:GLYCINE GLYCYLTRANSFERASE"/>
    <property type="match status" value="1"/>
</dbReference>
<dbReference type="GO" id="GO:0008360">
    <property type="term" value="P:regulation of cell shape"/>
    <property type="evidence" value="ECO:0007669"/>
    <property type="project" value="UniProtKB-KW"/>
</dbReference>
<keyword evidence="4" id="KW-0573">Peptidoglycan synthesis</keyword>
<evidence type="ECO:0008006" key="9">
    <source>
        <dbReference type="Google" id="ProtNLM"/>
    </source>
</evidence>
<dbReference type="GO" id="GO:0016755">
    <property type="term" value="F:aminoacyltransferase activity"/>
    <property type="evidence" value="ECO:0007669"/>
    <property type="project" value="InterPro"/>
</dbReference>
<comment type="similarity">
    <text evidence="1">Belongs to the FemABX family.</text>
</comment>
<dbReference type="GO" id="GO:0009252">
    <property type="term" value="P:peptidoglycan biosynthetic process"/>
    <property type="evidence" value="ECO:0007669"/>
    <property type="project" value="UniProtKB-KW"/>
</dbReference>
<dbReference type="Pfam" id="PF02388">
    <property type="entry name" value="FemAB"/>
    <property type="match status" value="1"/>
</dbReference>
<evidence type="ECO:0000313" key="8">
    <source>
        <dbReference type="Proteomes" id="UP000176665"/>
    </source>
</evidence>
<gene>
    <name evidence="7" type="ORF">A2W14_00910</name>
</gene>
<dbReference type="InterPro" id="IPR050644">
    <property type="entry name" value="PG_Glycine_Bridge_Synth"/>
</dbReference>